<organism evidence="2">
    <name type="scientific">uncultured Rubrobacteraceae bacterium</name>
    <dbReference type="NCBI Taxonomy" id="349277"/>
    <lineage>
        <taxon>Bacteria</taxon>
        <taxon>Bacillati</taxon>
        <taxon>Actinomycetota</taxon>
        <taxon>Rubrobacteria</taxon>
        <taxon>Rubrobacterales</taxon>
        <taxon>Rubrobacteraceae</taxon>
        <taxon>environmental samples</taxon>
    </lineage>
</organism>
<gene>
    <name evidence="2" type="ORF">AVDCRST_MAG25-1580</name>
</gene>
<protein>
    <submittedName>
        <fullName evidence="2">Uncharacterized protein</fullName>
    </submittedName>
</protein>
<feature type="region of interest" description="Disordered" evidence="1">
    <location>
        <begin position="1"/>
        <end position="20"/>
    </location>
</feature>
<proteinExistence type="predicted"/>
<name>A0A6J4RE35_9ACTN</name>
<accession>A0A6J4RE35</accession>
<reference evidence="2" key="1">
    <citation type="submission" date="2020-02" db="EMBL/GenBank/DDBJ databases">
        <authorList>
            <person name="Meier V. D."/>
        </authorList>
    </citation>
    <scope>NUCLEOTIDE SEQUENCE</scope>
    <source>
        <strain evidence="2">AVDCRST_MAG25</strain>
    </source>
</reference>
<dbReference type="AlphaFoldDB" id="A0A6J4RE35"/>
<evidence type="ECO:0000313" key="2">
    <source>
        <dbReference type="EMBL" id="CAA9466486.1"/>
    </source>
</evidence>
<sequence length="91" mass="10066">MTTPRNEGDGPDTSPPGEGFELYRHRNAEVTRTKGWHGLYWARRDGAGDYEIRSVPASLGEPSAAGGTMPREGFERLYEKVEARDYLPPGA</sequence>
<evidence type="ECO:0000256" key="1">
    <source>
        <dbReference type="SAM" id="MobiDB-lite"/>
    </source>
</evidence>
<dbReference type="EMBL" id="CADCVI010000096">
    <property type="protein sequence ID" value="CAA9466486.1"/>
    <property type="molecule type" value="Genomic_DNA"/>
</dbReference>